<dbReference type="EMBL" id="JAPQER010000006">
    <property type="protein sequence ID" value="MCY6485256.1"/>
    <property type="molecule type" value="Genomic_DNA"/>
</dbReference>
<feature type="transmembrane region" description="Helical" evidence="1">
    <location>
        <begin position="121"/>
        <end position="141"/>
    </location>
</feature>
<feature type="transmembrane region" description="Helical" evidence="1">
    <location>
        <begin position="91"/>
        <end position="114"/>
    </location>
</feature>
<keyword evidence="1" id="KW-0472">Membrane</keyword>
<keyword evidence="1" id="KW-0812">Transmembrane</keyword>
<evidence type="ECO:0000313" key="2">
    <source>
        <dbReference type="EMBL" id="MCY6485256.1"/>
    </source>
</evidence>
<feature type="transmembrane region" description="Helical" evidence="1">
    <location>
        <begin position="35"/>
        <end position="54"/>
    </location>
</feature>
<gene>
    <name evidence="2" type="ORF">OW763_12990</name>
</gene>
<dbReference type="PANTHER" id="PTHR34821:SF3">
    <property type="entry name" value="MEMBRANE PROTEIN"/>
    <property type="match status" value="1"/>
</dbReference>
<comment type="caution">
    <text evidence="2">The sequence shown here is derived from an EMBL/GenBank/DDBJ whole genome shotgun (WGS) entry which is preliminary data.</text>
</comment>
<sequence length="143" mass="15447">MLGLIFSIIAGISMSLQGVFNTRMSQKIGLWETNTLVQGIGFILTLLITLFLGNGNWKNLGSSNKLYLLGGPLGVIIIFTVMVGISNLNPAYATAIILISQLIASGIIEALGLFETKKLQFGISQFLGIIIMIIGIVIFKWKS</sequence>
<organism evidence="2 3">
    <name type="scientific">Clostridium aestuarii</name>
    <dbReference type="NCBI Taxonomy" id="338193"/>
    <lineage>
        <taxon>Bacteria</taxon>
        <taxon>Bacillati</taxon>
        <taxon>Bacillota</taxon>
        <taxon>Clostridia</taxon>
        <taxon>Eubacteriales</taxon>
        <taxon>Clostridiaceae</taxon>
        <taxon>Clostridium</taxon>
    </lineage>
</organism>
<evidence type="ECO:0000313" key="3">
    <source>
        <dbReference type="Proteomes" id="UP001078443"/>
    </source>
</evidence>
<protein>
    <submittedName>
        <fullName evidence="2">DMT family transporter</fullName>
    </submittedName>
</protein>
<dbReference type="InterPro" id="IPR006750">
    <property type="entry name" value="YdcZ"/>
</dbReference>
<dbReference type="RefSeq" id="WP_268041579.1">
    <property type="nucleotide sequence ID" value="NZ_JAPQER010000006.1"/>
</dbReference>
<dbReference type="Proteomes" id="UP001078443">
    <property type="component" value="Unassembled WGS sequence"/>
</dbReference>
<reference evidence="2" key="1">
    <citation type="submission" date="2022-12" db="EMBL/GenBank/DDBJ databases">
        <authorList>
            <person name="Wang J."/>
        </authorList>
    </citation>
    <scope>NUCLEOTIDE SEQUENCE</scope>
    <source>
        <strain evidence="2">HY-45-18</strain>
    </source>
</reference>
<proteinExistence type="predicted"/>
<keyword evidence="3" id="KW-1185">Reference proteome</keyword>
<name>A0ABT4D202_9CLOT</name>
<evidence type="ECO:0000256" key="1">
    <source>
        <dbReference type="SAM" id="Phobius"/>
    </source>
</evidence>
<accession>A0ABT4D202</accession>
<keyword evidence="1" id="KW-1133">Transmembrane helix</keyword>
<dbReference type="PANTHER" id="PTHR34821">
    <property type="entry name" value="INNER MEMBRANE PROTEIN YDCZ"/>
    <property type="match status" value="1"/>
</dbReference>
<feature type="transmembrane region" description="Helical" evidence="1">
    <location>
        <begin position="66"/>
        <end position="85"/>
    </location>
</feature>
<dbReference type="Pfam" id="PF04657">
    <property type="entry name" value="DMT_YdcZ"/>
    <property type="match status" value="1"/>
</dbReference>